<sequence>MSARFRKKCNKSPNLIFSLTEPLKFSHSRSVEESIFGAMDKLKIGTIFVYDFLRGNTDAQTTGNINDVHGPNTACINTVHYWFNRLKSGNLELKNEPRGQPVTIVDNDELKAIVEADPTQSTAELAAGGS</sequence>
<organism evidence="1 2">
    <name type="scientific">Dendrolimus kikuchii</name>
    <dbReference type="NCBI Taxonomy" id="765133"/>
    <lineage>
        <taxon>Eukaryota</taxon>
        <taxon>Metazoa</taxon>
        <taxon>Ecdysozoa</taxon>
        <taxon>Arthropoda</taxon>
        <taxon>Hexapoda</taxon>
        <taxon>Insecta</taxon>
        <taxon>Pterygota</taxon>
        <taxon>Neoptera</taxon>
        <taxon>Endopterygota</taxon>
        <taxon>Lepidoptera</taxon>
        <taxon>Glossata</taxon>
        <taxon>Ditrysia</taxon>
        <taxon>Bombycoidea</taxon>
        <taxon>Lasiocampidae</taxon>
        <taxon>Dendrolimus</taxon>
    </lineage>
</organism>
<dbReference type="EMBL" id="CM034408">
    <property type="protein sequence ID" value="KAJ0172079.1"/>
    <property type="molecule type" value="Genomic_DNA"/>
</dbReference>
<evidence type="ECO:0000313" key="1">
    <source>
        <dbReference type="EMBL" id="KAJ0172079.1"/>
    </source>
</evidence>
<accession>A0ACC1CKG9</accession>
<name>A0ACC1CKG9_9NEOP</name>
<reference evidence="1 2" key="1">
    <citation type="journal article" date="2021" name="Front. Genet.">
        <title>Chromosome-Level Genome Assembly Reveals Significant Gene Expansion in the Toll and IMD Signaling Pathways of Dendrolimus kikuchii.</title>
        <authorList>
            <person name="Zhou J."/>
            <person name="Wu P."/>
            <person name="Xiong Z."/>
            <person name="Liu N."/>
            <person name="Zhao N."/>
            <person name="Ji M."/>
            <person name="Qiu Y."/>
            <person name="Yang B."/>
        </authorList>
    </citation>
    <scope>NUCLEOTIDE SEQUENCE [LARGE SCALE GENOMIC DNA]</scope>
    <source>
        <strain evidence="1">Ann1</strain>
    </source>
</reference>
<evidence type="ECO:0000313" key="2">
    <source>
        <dbReference type="Proteomes" id="UP000824533"/>
    </source>
</evidence>
<comment type="caution">
    <text evidence="1">The sequence shown here is derived from an EMBL/GenBank/DDBJ whole genome shotgun (WGS) entry which is preliminary data.</text>
</comment>
<gene>
    <name evidence="1" type="ORF">K1T71_012052</name>
</gene>
<dbReference type="Proteomes" id="UP000824533">
    <property type="component" value="Linkage Group LG22"/>
</dbReference>
<keyword evidence="2" id="KW-1185">Reference proteome</keyword>
<protein>
    <submittedName>
        <fullName evidence="1">Uncharacterized protein</fullName>
    </submittedName>
</protein>
<proteinExistence type="predicted"/>